<evidence type="ECO:0000313" key="2">
    <source>
        <dbReference type="Proteomes" id="UP000271162"/>
    </source>
</evidence>
<reference evidence="1 2" key="2">
    <citation type="submission" date="2018-11" db="EMBL/GenBank/DDBJ databases">
        <authorList>
            <consortium name="Pathogen Informatics"/>
        </authorList>
    </citation>
    <scope>NUCLEOTIDE SEQUENCE [LARGE SCALE GENOMIC DNA]</scope>
</reference>
<organism evidence="3">
    <name type="scientific">Nippostrongylus brasiliensis</name>
    <name type="common">Rat hookworm</name>
    <dbReference type="NCBI Taxonomy" id="27835"/>
    <lineage>
        <taxon>Eukaryota</taxon>
        <taxon>Metazoa</taxon>
        <taxon>Ecdysozoa</taxon>
        <taxon>Nematoda</taxon>
        <taxon>Chromadorea</taxon>
        <taxon>Rhabditida</taxon>
        <taxon>Rhabditina</taxon>
        <taxon>Rhabditomorpha</taxon>
        <taxon>Strongyloidea</taxon>
        <taxon>Heligmosomidae</taxon>
        <taxon>Nippostrongylus</taxon>
    </lineage>
</organism>
<evidence type="ECO:0000313" key="1">
    <source>
        <dbReference type="EMBL" id="VDL74725.1"/>
    </source>
</evidence>
<proteinExistence type="predicted"/>
<evidence type="ECO:0000313" key="3">
    <source>
        <dbReference type="WBParaSite" id="NBR_0001113501-mRNA-1"/>
    </source>
</evidence>
<dbReference type="STRING" id="27835.A0A0N4Y589"/>
<keyword evidence="2" id="KW-1185">Reference proteome</keyword>
<protein>
    <submittedName>
        <fullName evidence="3">S1 motif domain-containing protein</fullName>
    </submittedName>
</protein>
<dbReference type="AlphaFoldDB" id="A0A0N4Y589"/>
<dbReference type="EMBL" id="UYSL01020464">
    <property type="protein sequence ID" value="VDL74725.1"/>
    <property type="molecule type" value="Genomic_DNA"/>
</dbReference>
<dbReference type="Proteomes" id="UP000271162">
    <property type="component" value="Unassembled WGS sequence"/>
</dbReference>
<dbReference type="WBParaSite" id="NBR_0001113501-mRNA-1">
    <property type="protein sequence ID" value="NBR_0001113501-mRNA-1"/>
    <property type="gene ID" value="NBR_0001113501"/>
</dbReference>
<sequence>MVEKITVIGRLTRVETKFAFIETVHGSVFCPLAAAIPPSEHVPNFASRYSVCNIVHVTMVPQEGKNGCKWRAIKVRPVTNVLDACNTTPAASQARPEASGSKQVSFANKRVVVTNVCETLAFAISDEFGSVFIPGAAFSAEEVTRLNSYLNSGDELLVSICSQTDVNGCKWRATTATKSFKSQDPVVTVLMQVLYSYVDWWRWRFQRGVAYRSARNR</sequence>
<name>A0A0N4Y589_NIPBR</name>
<accession>A0A0N4Y589</accession>
<gene>
    <name evidence="1" type="ORF">NBR_LOCUS11136</name>
</gene>
<reference evidence="3" key="1">
    <citation type="submission" date="2017-02" db="UniProtKB">
        <authorList>
            <consortium name="WormBaseParasite"/>
        </authorList>
    </citation>
    <scope>IDENTIFICATION</scope>
</reference>